<dbReference type="AlphaFoldDB" id="A0A967F095"/>
<dbReference type="CDD" id="cd00448">
    <property type="entry name" value="YjgF_YER057c_UK114_family"/>
    <property type="match status" value="1"/>
</dbReference>
<dbReference type="InterPro" id="IPR006175">
    <property type="entry name" value="YjgF/YER057c/UK114"/>
</dbReference>
<reference evidence="2" key="1">
    <citation type="submission" date="2020-03" db="EMBL/GenBank/DDBJ databases">
        <title>Genome of Pelagibius litoralis DSM 21314T.</title>
        <authorList>
            <person name="Wang G."/>
        </authorList>
    </citation>
    <scope>NUCLEOTIDE SEQUENCE</scope>
    <source>
        <strain evidence="2">DSM 21314</strain>
    </source>
</reference>
<dbReference type="GO" id="GO:0005829">
    <property type="term" value="C:cytosol"/>
    <property type="evidence" value="ECO:0007669"/>
    <property type="project" value="TreeGrafter"/>
</dbReference>
<dbReference type="SUPFAM" id="SSF55298">
    <property type="entry name" value="YjgF-like"/>
    <property type="match status" value="1"/>
</dbReference>
<gene>
    <name evidence="2" type="ORF">HBA54_18805</name>
</gene>
<comment type="caution">
    <text evidence="2">The sequence shown here is derived from an EMBL/GenBank/DDBJ whole genome shotgun (WGS) entry which is preliminary data.</text>
</comment>
<dbReference type="EMBL" id="JAAQPH010000015">
    <property type="protein sequence ID" value="NIA70652.1"/>
    <property type="molecule type" value="Genomic_DNA"/>
</dbReference>
<dbReference type="InterPro" id="IPR035959">
    <property type="entry name" value="RutC-like_sf"/>
</dbReference>
<evidence type="ECO:0000313" key="3">
    <source>
        <dbReference type="Proteomes" id="UP000761264"/>
    </source>
</evidence>
<dbReference type="Gene3D" id="3.30.1330.40">
    <property type="entry name" value="RutC-like"/>
    <property type="match status" value="1"/>
</dbReference>
<comment type="similarity">
    <text evidence="1">Belongs to the RutC family.</text>
</comment>
<keyword evidence="3" id="KW-1185">Reference proteome</keyword>
<dbReference type="GO" id="GO:0019239">
    <property type="term" value="F:deaminase activity"/>
    <property type="evidence" value="ECO:0007669"/>
    <property type="project" value="TreeGrafter"/>
</dbReference>
<dbReference type="PANTHER" id="PTHR11803">
    <property type="entry name" value="2-IMINOBUTANOATE/2-IMINOPROPANOATE DEAMINASE RIDA"/>
    <property type="match status" value="1"/>
</dbReference>
<evidence type="ECO:0000313" key="2">
    <source>
        <dbReference type="EMBL" id="NIA70652.1"/>
    </source>
</evidence>
<dbReference type="PANTHER" id="PTHR11803:SF58">
    <property type="entry name" value="PROTEIN HMF1-RELATED"/>
    <property type="match status" value="1"/>
</dbReference>
<proteinExistence type="inferred from homology"/>
<dbReference type="Proteomes" id="UP000761264">
    <property type="component" value="Unassembled WGS sequence"/>
</dbReference>
<organism evidence="2 3">
    <name type="scientific">Pelagibius litoralis</name>
    <dbReference type="NCBI Taxonomy" id="374515"/>
    <lineage>
        <taxon>Bacteria</taxon>
        <taxon>Pseudomonadati</taxon>
        <taxon>Pseudomonadota</taxon>
        <taxon>Alphaproteobacteria</taxon>
        <taxon>Rhodospirillales</taxon>
        <taxon>Rhodovibrionaceae</taxon>
        <taxon>Pelagibius</taxon>
    </lineage>
</organism>
<sequence length="138" mass="14739">MIKSFNPPGVWAPFGAFSMGVVQGEGQVVYLKGQVSLDPGGKIVGKGDMPAQVRQVLENIQAVLGHVGGTMADIVSLTQYVTDIEAFMAAGAVRKQFFAEPFPVTTTVEVARLYERDLLVEITAIAVIPRDRFSAAGL</sequence>
<accession>A0A967F095</accession>
<evidence type="ECO:0000256" key="1">
    <source>
        <dbReference type="ARBA" id="ARBA00010552"/>
    </source>
</evidence>
<protein>
    <submittedName>
        <fullName evidence="2">RidA family protein</fullName>
    </submittedName>
</protein>
<name>A0A967F095_9PROT</name>
<dbReference type="Pfam" id="PF01042">
    <property type="entry name" value="Ribonuc_L-PSP"/>
    <property type="match status" value="1"/>
</dbReference>
<dbReference type="RefSeq" id="WP_167227475.1">
    <property type="nucleotide sequence ID" value="NZ_JAAQPH010000015.1"/>
</dbReference>